<dbReference type="EMBL" id="UYYF01000013">
    <property type="protein sequence ID" value="VDM95087.1"/>
    <property type="molecule type" value="Genomic_DNA"/>
</dbReference>
<evidence type="ECO:0000256" key="1">
    <source>
        <dbReference type="SAM" id="MobiDB-lite"/>
    </source>
</evidence>
<feature type="region of interest" description="Disordered" evidence="1">
    <location>
        <begin position="74"/>
        <end position="148"/>
    </location>
</feature>
<protein>
    <submittedName>
        <fullName evidence="4">RING-type domain-containing protein</fullName>
    </submittedName>
</protein>
<proteinExistence type="predicted"/>
<dbReference type="OrthoDB" id="5855253at2759"/>
<reference evidence="4" key="1">
    <citation type="submission" date="2017-02" db="UniProtKB">
        <authorList>
            <consortium name="WormBaseParasite"/>
        </authorList>
    </citation>
    <scope>IDENTIFICATION</scope>
</reference>
<evidence type="ECO:0000313" key="2">
    <source>
        <dbReference type="EMBL" id="VDM95087.1"/>
    </source>
</evidence>
<feature type="compositionally biased region" description="Acidic residues" evidence="1">
    <location>
        <begin position="117"/>
        <end position="148"/>
    </location>
</feature>
<organism evidence="4">
    <name type="scientific">Thelazia callipaeda</name>
    <name type="common">Oriental eyeworm</name>
    <name type="synonym">Parasitic nematode</name>
    <dbReference type="NCBI Taxonomy" id="103827"/>
    <lineage>
        <taxon>Eukaryota</taxon>
        <taxon>Metazoa</taxon>
        <taxon>Ecdysozoa</taxon>
        <taxon>Nematoda</taxon>
        <taxon>Chromadorea</taxon>
        <taxon>Rhabditida</taxon>
        <taxon>Spirurina</taxon>
        <taxon>Spiruromorpha</taxon>
        <taxon>Thelazioidea</taxon>
        <taxon>Thelaziidae</taxon>
        <taxon>Thelazia</taxon>
    </lineage>
</organism>
<feature type="compositionally biased region" description="Acidic residues" evidence="1">
    <location>
        <begin position="89"/>
        <end position="109"/>
    </location>
</feature>
<feature type="compositionally biased region" description="Polar residues" evidence="1">
    <location>
        <begin position="78"/>
        <end position="88"/>
    </location>
</feature>
<evidence type="ECO:0000313" key="3">
    <source>
        <dbReference type="Proteomes" id="UP000276776"/>
    </source>
</evidence>
<dbReference type="Proteomes" id="UP000276776">
    <property type="component" value="Unassembled WGS sequence"/>
</dbReference>
<dbReference type="WBParaSite" id="TCLT_0000021001-mRNA-1">
    <property type="protein sequence ID" value="TCLT_0000021001-mRNA-1"/>
    <property type="gene ID" value="TCLT_0000021001"/>
</dbReference>
<name>A0A0N5CJK0_THECL</name>
<dbReference type="AlphaFoldDB" id="A0A0N5CJK0"/>
<accession>A0A0N5CJK0</accession>
<evidence type="ECO:0000313" key="4">
    <source>
        <dbReference type="WBParaSite" id="TCLT_0000021001-mRNA-1"/>
    </source>
</evidence>
<keyword evidence="3" id="KW-1185">Reference proteome</keyword>
<sequence length="272" mass="30071">MQIPDIVFGSSLVSEMERSKKCPTCRAKTIPKNIVKRLYFSNFGNESSDSVESSTLVAAQNVNTLVSSMPGIGEMMGSNGSIDNTDTSFVDEDYDDIRNDEDDENELMDTSDTNADSWDDSDESIDTDDSDGSISEEDDHFGDDSDQSMVTEDDQFLEDSDRSVIEENDHPLEDVVSAELYQNVSSGSSNYVDKESQTDLQSQILAFYGELASGSETSFSDASPFTSTTFSDSSYDSDGVRMRGLSFDESDRAGFRKLIHEGVYDPFLFKDD</sequence>
<reference evidence="2 3" key="2">
    <citation type="submission" date="2018-11" db="EMBL/GenBank/DDBJ databases">
        <authorList>
            <consortium name="Pathogen Informatics"/>
        </authorList>
    </citation>
    <scope>NUCLEOTIDE SEQUENCE [LARGE SCALE GENOMIC DNA]</scope>
</reference>
<gene>
    <name evidence="2" type="ORF">TCLT_LOCUS211</name>
</gene>